<feature type="chain" id="PRO_5043685443" description="Glycoside-hydrolase family GH114 TIM-barrel domain-containing protein" evidence="1">
    <location>
        <begin position="26"/>
        <end position="267"/>
    </location>
</feature>
<dbReference type="PANTHER" id="PTHR35273:SF2">
    <property type="entry name" value="ALPHA-GALACTOSIDASE"/>
    <property type="match status" value="1"/>
</dbReference>
<evidence type="ECO:0000313" key="4">
    <source>
        <dbReference type="Proteomes" id="UP000028864"/>
    </source>
</evidence>
<dbReference type="Pfam" id="PF03537">
    <property type="entry name" value="Glyco_hydro_114"/>
    <property type="match status" value="1"/>
</dbReference>
<gene>
    <name evidence="3" type="ORF">BN1047_03700</name>
</gene>
<dbReference type="AlphaFoldDB" id="A0AAV2WNH8"/>
<dbReference type="InterPro" id="IPR013785">
    <property type="entry name" value="Aldolase_TIM"/>
</dbReference>
<feature type="signal peptide" evidence="1">
    <location>
        <begin position="1"/>
        <end position="25"/>
    </location>
</feature>
<evidence type="ECO:0000313" key="3">
    <source>
        <dbReference type="EMBL" id="CDQ45800.1"/>
    </source>
</evidence>
<reference evidence="3" key="1">
    <citation type="submission" date="2014-05" db="EMBL/GenBank/DDBJ databases">
        <authorList>
            <person name="Urmite Genomes"/>
        </authorList>
    </citation>
    <scope>NUCLEOTIDE SEQUENCE</scope>
    <source>
        <strain evidence="3">DSM 44074</strain>
    </source>
</reference>
<proteinExistence type="predicted"/>
<dbReference type="InterPro" id="IPR017853">
    <property type="entry name" value="GH"/>
</dbReference>
<name>A0AAV2WNH8_MYCNE</name>
<dbReference type="Gene3D" id="3.20.20.70">
    <property type="entry name" value="Aldolase class I"/>
    <property type="match status" value="1"/>
</dbReference>
<dbReference type="EMBL" id="LK021339">
    <property type="protein sequence ID" value="CDQ45800.1"/>
    <property type="molecule type" value="Genomic_DNA"/>
</dbReference>
<accession>A0AAV2WNH8</accession>
<dbReference type="Proteomes" id="UP000028864">
    <property type="component" value="Unassembled WGS sequence"/>
</dbReference>
<feature type="domain" description="Glycoside-hydrolase family GH114 TIM-barrel" evidence="2">
    <location>
        <begin position="37"/>
        <end position="253"/>
    </location>
</feature>
<evidence type="ECO:0000259" key="2">
    <source>
        <dbReference type="Pfam" id="PF03537"/>
    </source>
</evidence>
<sequence>MRRFLAAAISTLAVSTMAVCPHASAAPSALPPTTGGFDYQLGGTSDAQGLAVVVRDSTAQPLAGAYNICYLNGFQTQPGTDWADGHGSALLRDKSGAPVIDPDWPDEYILDPTTAAQRATILEVLAPELNHCADNGFDAVEIDNLDTFTRFPVIEEADALELARSYVALAHGRGLAIGQKNAAELAGIGRRQLGFDFAVTEECAAYDECAAYTGPYGPHVLQIEYVDNLPAPFAAVCAAPDRAPLTILRDRELAPPGASGHVYQQCP</sequence>
<dbReference type="InterPro" id="IPR004352">
    <property type="entry name" value="GH114_TIM-barrel"/>
</dbReference>
<reference evidence="3" key="2">
    <citation type="submission" date="2015-09" db="EMBL/GenBank/DDBJ databases">
        <title>Draft genome sequence of Mycobacterium neoaurum DSM 44074.</title>
        <authorList>
            <person name="Croce O."/>
            <person name="Robert C."/>
            <person name="Raoult D."/>
            <person name="Drancourt M."/>
        </authorList>
    </citation>
    <scope>NUCLEOTIDE SEQUENCE</scope>
    <source>
        <strain evidence="3">DSM 44074</strain>
    </source>
</reference>
<organism evidence="3 4">
    <name type="scientific">Mycolicibacterium neoaurum</name>
    <name type="common">Mycobacterium neoaurum</name>
    <dbReference type="NCBI Taxonomy" id="1795"/>
    <lineage>
        <taxon>Bacteria</taxon>
        <taxon>Bacillati</taxon>
        <taxon>Actinomycetota</taxon>
        <taxon>Actinomycetes</taxon>
        <taxon>Mycobacteriales</taxon>
        <taxon>Mycobacteriaceae</taxon>
        <taxon>Mycolicibacterium</taxon>
    </lineage>
</organism>
<evidence type="ECO:0000256" key="1">
    <source>
        <dbReference type="SAM" id="SignalP"/>
    </source>
</evidence>
<dbReference type="PANTHER" id="PTHR35273">
    <property type="entry name" value="ALPHA-1,4 POLYGALACTOSAMINIDASE, PUTATIVE (AFU_ORTHOLOGUE AFUA_3G07890)-RELATED"/>
    <property type="match status" value="1"/>
</dbReference>
<dbReference type="SUPFAM" id="SSF51445">
    <property type="entry name" value="(Trans)glycosidases"/>
    <property type="match status" value="1"/>
</dbReference>
<keyword evidence="1" id="KW-0732">Signal</keyword>
<dbReference type="RefSeq" id="WP_234411647.1">
    <property type="nucleotide sequence ID" value="NZ_LK021339.1"/>
</dbReference>
<protein>
    <recommendedName>
        <fullName evidence="2">Glycoside-hydrolase family GH114 TIM-barrel domain-containing protein</fullName>
    </recommendedName>
</protein>